<sequence length="183" mass="20634">MNLWEFSLSVYGKSGVPDACLTLQNSHGLDVNLVLFCLWLATDSRCLAGAEVEEAIALSNAWRQKMISPLRALRTEMKEWPSEESVSAFSRRTDFEELRNKVKAVELEAERWQQQMLTSLVGRSQTSEDNNLRGFSASLDLIAAQSKSCERAWNESIVFIADAHSDDFGKKVRSVLSPFQSNR</sequence>
<dbReference type="Pfam" id="PF09523">
    <property type="entry name" value="DUF2390"/>
    <property type="match status" value="1"/>
</dbReference>
<evidence type="ECO:0000313" key="1">
    <source>
        <dbReference type="EMBL" id="KRO67096.1"/>
    </source>
</evidence>
<protein>
    <recommendedName>
        <fullName evidence="3">TIGR02444 family protein</fullName>
    </recommendedName>
</protein>
<reference evidence="1 2" key="1">
    <citation type="submission" date="2015-10" db="EMBL/GenBank/DDBJ databases">
        <title>Metagenome-Assembled Genomes uncover a global brackish microbiome.</title>
        <authorList>
            <person name="Hugerth L.W."/>
            <person name="Larsson J."/>
            <person name="Alneberg J."/>
            <person name="Lindh M.V."/>
            <person name="Legrand C."/>
            <person name="Pinhassi J."/>
            <person name="Andersson A.F."/>
        </authorList>
    </citation>
    <scope>NUCLEOTIDE SEQUENCE [LARGE SCALE GENOMIC DNA]</scope>
    <source>
        <strain evidence="1">BACL4 MAG-120507-bin80</strain>
    </source>
</reference>
<organism evidence="1 2">
    <name type="scientific">OM182 bacterium BACL3 MAG-120507-bin80</name>
    <dbReference type="NCBI Taxonomy" id="1655577"/>
    <lineage>
        <taxon>Bacteria</taxon>
        <taxon>Pseudomonadati</taxon>
        <taxon>Pseudomonadota</taxon>
        <taxon>Gammaproteobacteria</taxon>
        <taxon>OMG group</taxon>
        <taxon>OM182 clade</taxon>
    </lineage>
</organism>
<name>A0A0R2RXA0_9GAMM</name>
<dbReference type="EMBL" id="LIBB01000609">
    <property type="protein sequence ID" value="KRO67096.1"/>
    <property type="molecule type" value="Genomic_DNA"/>
</dbReference>
<evidence type="ECO:0000313" key="2">
    <source>
        <dbReference type="Proteomes" id="UP000051934"/>
    </source>
</evidence>
<proteinExistence type="predicted"/>
<accession>A0A0R2RXA0</accession>
<dbReference type="Proteomes" id="UP000051934">
    <property type="component" value="Unassembled WGS sequence"/>
</dbReference>
<dbReference type="InterPro" id="IPR012659">
    <property type="entry name" value="CHP02444"/>
</dbReference>
<comment type="caution">
    <text evidence="1">The sequence shown here is derived from an EMBL/GenBank/DDBJ whole genome shotgun (WGS) entry which is preliminary data.</text>
</comment>
<dbReference type="AlphaFoldDB" id="A0A0R2RXA0"/>
<dbReference type="NCBIfam" id="TIGR02444">
    <property type="entry name" value="TIGR02444 family protein"/>
    <property type="match status" value="1"/>
</dbReference>
<evidence type="ECO:0008006" key="3">
    <source>
        <dbReference type="Google" id="ProtNLM"/>
    </source>
</evidence>
<gene>
    <name evidence="1" type="ORF">ABR69_05505</name>
</gene>